<dbReference type="PANTHER" id="PTHR19143:SF327">
    <property type="entry name" value="FI21813P1-RELATED"/>
    <property type="match status" value="1"/>
</dbReference>
<feature type="non-terminal residue" evidence="2">
    <location>
        <position position="1"/>
    </location>
</feature>
<dbReference type="NCBIfam" id="NF040941">
    <property type="entry name" value="GGGWT_bact"/>
    <property type="match status" value="1"/>
</dbReference>
<dbReference type="SMART" id="SM00186">
    <property type="entry name" value="FBG"/>
    <property type="match status" value="1"/>
</dbReference>
<evidence type="ECO:0000313" key="3">
    <source>
        <dbReference type="Proteomes" id="UP000001593"/>
    </source>
</evidence>
<dbReference type="OMA" id="HESYSCA"/>
<dbReference type="Gene3D" id="3.90.215.10">
    <property type="entry name" value="Gamma Fibrinogen, chain A, domain 1"/>
    <property type="match status" value="1"/>
</dbReference>
<evidence type="ECO:0000313" key="2">
    <source>
        <dbReference type="EMBL" id="EDO43718.1"/>
    </source>
</evidence>
<dbReference type="InParanoid" id="A7RXT4"/>
<dbReference type="CDD" id="cd00087">
    <property type="entry name" value="FReD"/>
    <property type="match status" value="1"/>
</dbReference>
<dbReference type="InterPro" id="IPR050373">
    <property type="entry name" value="Fibrinogen_C-term_domain"/>
</dbReference>
<dbReference type="InterPro" id="IPR014716">
    <property type="entry name" value="Fibrinogen_a/b/g_C_1"/>
</dbReference>
<dbReference type="AlphaFoldDB" id="A7RXT4"/>
<dbReference type="PhylomeDB" id="A7RXT4"/>
<dbReference type="SUPFAM" id="SSF56496">
    <property type="entry name" value="Fibrinogen C-terminal domain-like"/>
    <property type="match status" value="1"/>
</dbReference>
<dbReference type="PROSITE" id="PS51406">
    <property type="entry name" value="FIBRINOGEN_C_2"/>
    <property type="match status" value="1"/>
</dbReference>
<dbReference type="InterPro" id="IPR036056">
    <property type="entry name" value="Fibrinogen-like_C"/>
</dbReference>
<organism evidence="2 3">
    <name type="scientific">Nematostella vectensis</name>
    <name type="common">Starlet sea anemone</name>
    <dbReference type="NCBI Taxonomy" id="45351"/>
    <lineage>
        <taxon>Eukaryota</taxon>
        <taxon>Metazoa</taxon>
        <taxon>Cnidaria</taxon>
        <taxon>Anthozoa</taxon>
        <taxon>Hexacorallia</taxon>
        <taxon>Actiniaria</taxon>
        <taxon>Edwardsiidae</taxon>
        <taxon>Nematostella</taxon>
    </lineage>
</organism>
<dbReference type="EMBL" id="DS469551">
    <property type="protein sequence ID" value="EDO43718.1"/>
    <property type="molecule type" value="Genomic_DNA"/>
</dbReference>
<evidence type="ECO:0000259" key="1">
    <source>
        <dbReference type="PROSITE" id="PS51406"/>
    </source>
</evidence>
<dbReference type="STRING" id="45351.A7RXT4"/>
<dbReference type="eggNOG" id="KOG2579">
    <property type="taxonomic scope" value="Eukaryota"/>
</dbReference>
<feature type="non-terminal residue" evidence="2">
    <location>
        <position position="206"/>
    </location>
</feature>
<name>A7RXT4_NEMVE</name>
<protein>
    <recommendedName>
        <fullName evidence="1">Fibrinogen C-terminal domain-containing protein</fullName>
    </recommendedName>
</protein>
<reference evidence="2 3" key="1">
    <citation type="journal article" date="2007" name="Science">
        <title>Sea anemone genome reveals ancestral eumetazoan gene repertoire and genomic organization.</title>
        <authorList>
            <person name="Putnam N.H."/>
            <person name="Srivastava M."/>
            <person name="Hellsten U."/>
            <person name="Dirks B."/>
            <person name="Chapman J."/>
            <person name="Salamov A."/>
            <person name="Terry A."/>
            <person name="Shapiro H."/>
            <person name="Lindquist E."/>
            <person name="Kapitonov V.V."/>
            <person name="Jurka J."/>
            <person name="Genikhovich G."/>
            <person name="Grigoriev I.V."/>
            <person name="Lucas S.M."/>
            <person name="Steele R.E."/>
            <person name="Finnerty J.R."/>
            <person name="Technau U."/>
            <person name="Martindale M.Q."/>
            <person name="Rokhsar D.S."/>
        </authorList>
    </citation>
    <scope>NUCLEOTIDE SEQUENCE [LARGE SCALE GENOMIC DNA]</scope>
    <source>
        <strain evidence="3">CH2 X CH6</strain>
    </source>
</reference>
<dbReference type="InterPro" id="IPR002181">
    <property type="entry name" value="Fibrinogen_a/b/g_C_dom"/>
</dbReference>
<dbReference type="GO" id="GO:0005615">
    <property type="term" value="C:extracellular space"/>
    <property type="evidence" value="ECO:0000318"/>
    <property type="project" value="GO_Central"/>
</dbReference>
<dbReference type="HOGENOM" id="CLU_038628_6_2_1"/>
<dbReference type="Proteomes" id="UP000001593">
    <property type="component" value="Unassembled WGS sequence"/>
</dbReference>
<dbReference type="Pfam" id="PF00147">
    <property type="entry name" value="Fibrinogen_C"/>
    <property type="match status" value="1"/>
</dbReference>
<keyword evidence="3" id="KW-1185">Reference proteome</keyword>
<feature type="domain" description="Fibrinogen C-terminal" evidence="1">
    <location>
        <begin position="1"/>
        <end position="206"/>
    </location>
</feature>
<sequence length="206" mass="23229">RSCADLLLMGHRKSGVYTIRPSDSLFTVFCDQDTHGGGWTVLQRRFNGSVDFYKTWDEYKEGFGSFEGEFWAGNDNINRLTSVTPVELLIELEDFEGQYKYAKYQTFSVGDEGSKYLLTVGGYSGTTGDSLTRHSGSFFSTKDRDEDGSDDFVCSELFRSGFWYFGCKDADLNGQYQGKTGQYGIRWEAWGGSSGNFKASQMKIRP</sequence>
<accession>A7RXT4</accession>
<dbReference type="PANTHER" id="PTHR19143">
    <property type="entry name" value="FIBRINOGEN/TENASCIN/ANGIOPOEITIN"/>
    <property type="match status" value="1"/>
</dbReference>
<proteinExistence type="predicted"/>
<gene>
    <name evidence="2" type="ORF">NEMVEDRAFT_v1g35755</name>
</gene>